<name>A0A4Y2C084_ARAVE</name>
<feature type="compositionally biased region" description="Basic and acidic residues" evidence="1">
    <location>
        <begin position="164"/>
        <end position="175"/>
    </location>
</feature>
<sequence length="189" mass="21209">MPEAFRGPLQRGPRVPYSARENFSDWGFTVQFTSGTLGFYEPEAAKPRGINIGTIRSRQVPEDELCGRGLGVHYSLQLFAGNIKDVTNQQPGLTLHTRNDVKVMSYCNTIQLLLITLGNLWVFEARKENKRERKRDAQNEQHKTIMTTHSQRKTLSAAAAAASDRMEKNKIEKGKPPLPQPPTFTTPAS</sequence>
<keyword evidence="3" id="KW-1185">Reference proteome</keyword>
<organism evidence="2 3">
    <name type="scientific">Araneus ventricosus</name>
    <name type="common">Orbweaver spider</name>
    <name type="synonym">Epeira ventricosa</name>
    <dbReference type="NCBI Taxonomy" id="182803"/>
    <lineage>
        <taxon>Eukaryota</taxon>
        <taxon>Metazoa</taxon>
        <taxon>Ecdysozoa</taxon>
        <taxon>Arthropoda</taxon>
        <taxon>Chelicerata</taxon>
        <taxon>Arachnida</taxon>
        <taxon>Araneae</taxon>
        <taxon>Araneomorphae</taxon>
        <taxon>Entelegynae</taxon>
        <taxon>Araneoidea</taxon>
        <taxon>Araneidae</taxon>
        <taxon>Araneus</taxon>
    </lineage>
</organism>
<evidence type="ECO:0000313" key="2">
    <source>
        <dbReference type="EMBL" id="GBL97738.1"/>
    </source>
</evidence>
<evidence type="ECO:0000313" key="3">
    <source>
        <dbReference type="Proteomes" id="UP000499080"/>
    </source>
</evidence>
<reference evidence="2 3" key="1">
    <citation type="journal article" date="2019" name="Sci. Rep.">
        <title>Orb-weaving spider Araneus ventricosus genome elucidates the spidroin gene catalogue.</title>
        <authorList>
            <person name="Kono N."/>
            <person name="Nakamura H."/>
            <person name="Ohtoshi R."/>
            <person name="Moran D.A.P."/>
            <person name="Shinohara A."/>
            <person name="Yoshida Y."/>
            <person name="Fujiwara M."/>
            <person name="Mori M."/>
            <person name="Tomita M."/>
            <person name="Arakawa K."/>
        </authorList>
    </citation>
    <scope>NUCLEOTIDE SEQUENCE [LARGE SCALE GENOMIC DNA]</scope>
</reference>
<gene>
    <name evidence="2" type="ORF">AVEN_248679_1</name>
</gene>
<dbReference type="Proteomes" id="UP000499080">
    <property type="component" value="Unassembled WGS sequence"/>
</dbReference>
<feature type="compositionally biased region" description="Basic and acidic residues" evidence="1">
    <location>
        <begin position="129"/>
        <end position="143"/>
    </location>
</feature>
<dbReference type="EMBL" id="BGPR01000132">
    <property type="protein sequence ID" value="GBL97738.1"/>
    <property type="molecule type" value="Genomic_DNA"/>
</dbReference>
<accession>A0A4Y2C084</accession>
<feature type="region of interest" description="Disordered" evidence="1">
    <location>
        <begin position="129"/>
        <end position="189"/>
    </location>
</feature>
<proteinExistence type="predicted"/>
<evidence type="ECO:0000256" key="1">
    <source>
        <dbReference type="SAM" id="MobiDB-lite"/>
    </source>
</evidence>
<feature type="compositionally biased region" description="Pro residues" evidence="1">
    <location>
        <begin position="176"/>
        <end position="189"/>
    </location>
</feature>
<dbReference type="AlphaFoldDB" id="A0A4Y2C084"/>
<comment type="caution">
    <text evidence="2">The sequence shown here is derived from an EMBL/GenBank/DDBJ whole genome shotgun (WGS) entry which is preliminary data.</text>
</comment>
<protein>
    <submittedName>
        <fullName evidence="2">Uncharacterized protein</fullName>
    </submittedName>
</protein>